<organism evidence="1 2">
    <name type="scientific">Tissierella creatinophila DSM 6911</name>
    <dbReference type="NCBI Taxonomy" id="1123403"/>
    <lineage>
        <taxon>Bacteria</taxon>
        <taxon>Bacillati</taxon>
        <taxon>Bacillota</taxon>
        <taxon>Tissierellia</taxon>
        <taxon>Tissierellales</taxon>
        <taxon>Tissierellaceae</taxon>
        <taxon>Tissierella</taxon>
    </lineage>
</organism>
<protein>
    <submittedName>
        <fullName evidence="1">Uncharacterized protein</fullName>
    </submittedName>
</protein>
<dbReference type="OrthoDB" id="2066274at2"/>
<accession>A0A1U7M578</accession>
<dbReference type="RefSeq" id="WP_075726797.1">
    <property type="nucleotide sequence ID" value="NZ_LTDM01000026.1"/>
</dbReference>
<proteinExistence type="predicted"/>
<evidence type="ECO:0000313" key="1">
    <source>
        <dbReference type="EMBL" id="OLS02472.1"/>
    </source>
</evidence>
<sequence length="163" mass="18680">MLTVQQLADKLGITPQAVYKKINQQLANELKPFVVEVKRGKRTVKMIEPGGLEIIANSLEQPVDEPVVELDNNGSQQLISLLEETIDVLRGQLAIKDEQLIAKDKQLESKDKQIERLGDMIESNQELNKNNQILLHRQQDQSKMIESKDKKFSFKDLFSRNKE</sequence>
<dbReference type="EMBL" id="LTDM01000026">
    <property type="protein sequence ID" value="OLS02472.1"/>
    <property type="molecule type" value="Genomic_DNA"/>
</dbReference>
<name>A0A1U7M578_TISCR</name>
<dbReference type="Proteomes" id="UP000186112">
    <property type="component" value="Unassembled WGS sequence"/>
</dbReference>
<keyword evidence="2" id="KW-1185">Reference proteome</keyword>
<reference evidence="1 2" key="1">
    <citation type="submission" date="2016-02" db="EMBL/GenBank/DDBJ databases">
        <title>Genome sequence of Tissierella creatinophila DSM 6911.</title>
        <authorList>
            <person name="Poehlein A."/>
            <person name="Daniel R."/>
        </authorList>
    </citation>
    <scope>NUCLEOTIDE SEQUENCE [LARGE SCALE GENOMIC DNA]</scope>
    <source>
        <strain evidence="1 2">DSM 6911</strain>
    </source>
</reference>
<gene>
    <name evidence="1" type="ORF">TICRE_15530</name>
</gene>
<evidence type="ECO:0000313" key="2">
    <source>
        <dbReference type="Proteomes" id="UP000186112"/>
    </source>
</evidence>
<comment type="caution">
    <text evidence="1">The sequence shown here is derived from an EMBL/GenBank/DDBJ whole genome shotgun (WGS) entry which is preliminary data.</text>
</comment>
<dbReference type="AlphaFoldDB" id="A0A1U7M578"/>